<accession>A0A1I2GIM5</accession>
<dbReference type="OrthoDB" id="960947at2"/>
<dbReference type="AlphaFoldDB" id="A0A1I2GIM5"/>
<protein>
    <submittedName>
        <fullName evidence="2">Uncharacterized protein</fullName>
    </submittedName>
</protein>
<evidence type="ECO:0000313" key="2">
    <source>
        <dbReference type="EMBL" id="SFF16707.1"/>
    </source>
</evidence>
<reference evidence="2 3" key="1">
    <citation type="submission" date="2016-10" db="EMBL/GenBank/DDBJ databases">
        <authorList>
            <person name="de Groot N.N."/>
        </authorList>
    </citation>
    <scope>NUCLEOTIDE SEQUENCE [LARGE SCALE GENOMIC DNA]</scope>
    <source>
        <strain evidence="2 3">DSM 26130</strain>
    </source>
</reference>
<organism evidence="2 3">
    <name type="scientific">Spirosoma endophyticum</name>
    <dbReference type="NCBI Taxonomy" id="662367"/>
    <lineage>
        <taxon>Bacteria</taxon>
        <taxon>Pseudomonadati</taxon>
        <taxon>Bacteroidota</taxon>
        <taxon>Cytophagia</taxon>
        <taxon>Cytophagales</taxon>
        <taxon>Cytophagaceae</taxon>
        <taxon>Spirosoma</taxon>
    </lineage>
</organism>
<name>A0A1I2GIM5_9BACT</name>
<dbReference type="RefSeq" id="WP_093834376.1">
    <property type="nucleotide sequence ID" value="NZ_FOLQ01000032.1"/>
</dbReference>
<feature type="region of interest" description="Disordered" evidence="1">
    <location>
        <begin position="38"/>
        <end position="58"/>
    </location>
</feature>
<evidence type="ECO:0000256" key="1">
    <source>
        <dbReference type="SAM" id="MobiDB-lite"/>
    </source>
</evidence>
<keyword evidence="3" id="KW-1185">Reference proteome</keyword>
<dbReference type="Proteomes" id="UP000198598">
    <property type="component" value="Unassembled WGS sequence"/>
</dbReference>
<evidence type="ECO:0000313" key="3">
    <source>
        <dbReference type="Proteomes" id="UP000198598"/>
    </source>
</evidence>
<proteinExistence type="predicted"/>
<dbReference type="EMBL" id="FOLQ01000032">
    <property type="protein sequence ID" value="SFF16707.1"/>
    <property type="molecule type" value="Genomic_DNA"/>
</dbReference>
<gene>
    <name evidence="2" type="ORF">SAMN05216167_13233</name>
</gene>
<sequence>MTESSKKKNAGRPEKPVEQRLIHKVTVAFTQQEFADLKWTAENQPTRGSKPSPKTDKATAHYIRTLVLPEVETFVPTHRPVLPGDESDVL</sequence>
<dbReference type="STRING" id="662367.SAMN05216167_13233"/>